<feature type="transmembrane region" description="Helical" evidence="20">
    <location>
        <begin position="380"/>
        <end position="401"/>
    </location>
</feature>
<organism evidence="22 23">
    <name type="scientific">Mycena chlorophos</name>
    <name type="common">Agaric fungus</name>
    <name type="synonym">Agaricus chlorophos</name>
    <dbReference type="NCBI Taxonomy" id="658473"/>
    <lineage>
        <taxon>Eukaryota</taxon>
        <taxon>Fungi</taxon>
        <taxon>Dikarya</taxon>
        <taxon>Basidiomycota</taxon>
        <taxon>Agaricomycotina</taxon>
        <taxon>Agaricomycetes</taxon>
        <taxon>Agaricomycetidae</taxon>
        <taxon>Agaricales</taxon>
        <taxon>Marasmiineae</taxon>
        <taxon>Mycenaceae</taxon>
        <taxon>Mycena</taxon>
    </lineage>
</organism>
<comment type="catalytic activity">
    <reaction evidence="14">
        <text>L-lysyl-glycine(out) = L-lysyl-glycine(in)</text>
        <dbReference type="Rhea" id="RHEA:79407"/>
        <dbReference type="ChEBI" id="CHEBI:191202"/>
    </reaction>
</comment>
<dbReference type="AlphaFoldDB" id="A0A8H6TIW6"/>
<evidence type="ECO:0000256" key="14">
    <source>
        <dbReference type="ARBA" id="ARBA00044924"/>
    </source>
</evidence>
<evidence type="ECO:0000256" key="13">
    <source>
        <dbReference type="ARBA" id="ARBA00044919"/>
    </source>
</evidence>
<feature type="compositionally biased region" description="Basic and acidic residues" evidence="19">
    <location>
        <begin position="33"/>
        <end position="58"/>
    </location>
</feature>
<evidence type="ECO:0000313" key="23">
    <source>
        <dbReference type="Proteomes" id="UP000613580"/>
    </source>
</evidence>
<dbReference type="Proteomes" id="UP000613580">
    <property type="component" value="Unassembled WGS sequence"/>
</dbReference>
<dbReference type="GO" id="GO:0022857">
    <property type="term" value="F:transmembrane transporter activity"/>
    <property type="evidence" value="ECO:0007669"/>
    <property type="project" value="InterPro"/>
</dbReference>
<comment type="subcellular location">
    <subcellularLocation>
        <location evidence="1">Membrane</location>
        <topology evidence="1">Multi-pass membrane protein</topology>
    </subcellularLocation>
</comment>
<evidence type="ECO:0000256" key="18">
    <source>
        <dbReference type="ARBA" id="ARBA00046376"/>
    </source>
</evidence>
<evidence type="ECO:0000256" key="5">
    <source>
        <dbReference type="ARBA" id="ARBA00044884"/>
    </source>
</evidence>
<protein>
    <recommendedName>
        <fullName evidence="15">Lysosomal dipeptide transporter MFSD1</fullName>
    </recommendedName>
    <alternativeName>
        <fullName evidence="16">Major facilitator superfamily domain-containing protein 1</fullName>
    </alternativeName>
</protein>
<proteinExistence type="predicted"/>
<dbReference type="GO" id="GO:0016020">
    <property type="term" value="C:membrane"/>
    <property type="evidence" value="ECO:0007669"/>
    <property type="project" value="UniProtKB-SubCell"/>
</dbReference>
<evidence type="ECO:0000256" key="9">
    <source>
        <dbReference type="ARBA" id="ARBA00044899"/>
    </source>
</evidence>
<evidence type="ECO:0000256" key="7">
    <source>
        <dbReference type="ARBA" id="ARBA00044893"/>
    </source>
</evidence>
<evidence type="ECO:0000256" key="10">
    <source>
        <dbReference type="ARBA" id="ARBA00044900"/>
    </source>
</evidence>
<evidence type="ECO:0000256" key="20">
    <source>
        <dbReference type="SAM" id="Phobius"/>
    </source>
</evidence>
<comment type="caution">
    <text evidence="22">The sequence shown here is derived from an EMBL/GenBank/DDBJ whole genome shotgun (WGS) entry which is preliminary data.</text>
</comment>
<feature type="transmembrane region" description="Helical" evidence="20">
    <location>
        <begin position="509"/>
        <end position="532"/>
    </location>
</feature>
<keyword evidence="20" id="KW-0812">Transmembrane</keyword>
<feature type="transmembrane region" description="Helical" evidence="20">
    <location>
        <begin position="274"/>
        <end position="295"/>
    </location>
</feature>
<comment type="catalytic activity">
    <reaction evidence="7">
        <text>L-alpha-aminoacyl-L-lysine(out) = L-alpha-aminoacyl-L-lysine(in)</text>
        <dbReference type="Rhea" id="RHEA:79383"/>
        <dbReference type="ChEBI" id="CHEBI:229966"/>
    </reaction>
</comment>
<comment type="catalytic activity">
    <reaction evidence="11">
        <text>L-arginyl-glycine(out) = L-arginyl-glycine(in)</text>
        <dbReference type="Rhea" id="RHEA:79391"/>
        <dbReference type="ChEBI" id="CHEBI:229955"/>
    </reaction>
</comment>
<sequence>MAAELDESKIVPEMAFDAELPVLHANGSQALPGDDKYAGEASASEHDSETDPETLKRADHPWKIKGPAVLCVLLFDLGSNWASASLSPLKSTLKTELGINNAQYGVITSASSLVNTVVPIIGGVAMDWFGPETGSLLSSGTVLLGTIISGLGANKSNLSILVAGNVVMGLGSSVIETCQTKLYAHWFYGNHLGLLYGVDIALIRVINTIAKATAVPIAERTGWWGWSIWISAVMSAIALIINIIYVLFDRRLPSRTRLVPTRTLSHKREGTRTLSLAALSLIPGAFWIITLTQLFQLGSANAYAGISADLITQTRGSSALVAGYTSSLSQIIPIFVTPCVGALFDRFGRRMYYVSATAVVWVLVYVLMGFTSVNPIVPTILHSVALSFSAIPFIVSIPLLAPSQAYLGTAFGVWKAFTNAGSVIMSVSTGAIQDLTPTGKHTYDNVLYFLIALKGVDFFYGLVYSLLDRRYFGSVLKMSEGERQRKVQTDEGADDPKKTRARLLQPVRFWTWVGSIVLGAMIVVAWVVYLVYARRR</sequence>
<feature type="region of interest" description="Disordered" evidence="19">
    <location>
        <begin position="26"/>
        <end position="58"/>
    </location>
</feature>
<gene>
    <name evidence="22" type="ORF">HMN09_00300400</name>
</gene>
<comment type="catalytic activity">
    <reaction evidence="3">
        <text>L-histidyl-glycine(out) = L-histidyl-glycine(in)</text>
        <dbReference type="Rhea" id="RHEA:79395"/>
        <dbReference type="ChEBI" id="CHEBI:229957"/>
    </reaction>
</comment>
<dbReference type="InterPro" id="IPR052187">
    <property type="entry name" value="MFSD1"/>
</dbReference>
<dbReference type="InterPro" id="IPR011701">
    <property type="entry name" value="MFS"/>
</dbReference>
<feature type="transmembrane region" description="Helical" evidence="20">
    <location>
        <begin position="187"/>
        <end position="206"/>
    </location>
</feature>
<comment type="function">
    <text evidence="17">Lysosomal dipeptide uniporter that selectively exports lysine, arginine or histidine-containing dipeptides with a net positive charge from the lysosome lumen into the cytosol. Could play a role in a specific type of protein O-glycosylation indirectly regulating macrophages migration and tissue invasion. Also essential for liver homeostasis.</text>
</comment>
<name>A0A8H6TIW6_MYCCL</name>
<dbReference type="SUPFAM" id="SSF103473">
    <property type="entry name" value="MFS general substrate transporter"/>
    <property type="match status" value="1"/>
</dbReference>
<evidence type="ECO:0000256" key="8">
    <source>
        <dbReference type="ARBA" id="ARBA00044898"/>
    </source>
</evidence>
<feature type="transmembrane region" description="Helical" evidence="20">
    <location>
        <begin position="226"/>
        <end position="248"/>
    </location>
</feature>
<feature type="transmembrane region" description="Helical" evidence="20">
    <location>
        <begin position="104"/>
        <end position="126"/>
    </location>
</feature>
<dbReference type="PANTHER" id="PTHR23512:SF12">
    <property type="entry name" value="TRANSPORTER, PUTATIVE (AFU_ORTHOLOGUE AFUA_4G00260)-RELATED"/>
    <property type="match status" value="1"/>
</dbReference>
<evidence type="ECO:0000313" key="22">
    <source>
        <dbReference type="EMBL" id="KAF7319603.1"/>
    </source>
</evidence>
<feature type="transmembrane region" description="Helical" evidence="20">
    <location>
        <begin position="133"/>
        <end position="152"/>
    </location>
</feature>
<accession>A0A8H6TIW6</accession>
<keyword evidence="20" id="KW-0472">Membrane</keyword>
<comment type="catalytic activity">
    <reaction evidence="12">
        <text>L-histidyl-L-alpha-amino acid(out) = L-histidyl-L-alpha-amino acid(in)</text>
        <dbReference type="Rhea" id="RHEA:79379"/>
        <dbReference type="ChEBI" id="CHEBI:229964"/>
    </reaction>
</comment>
<evidence type="ECO:0000256" key="19">
    <source>
        <dbReference type="SAM" id="MobiDB-lite"/>
    </source>
</evidence>
<comment type="catalytic activity">
    <reaction evidence="2">
        <text>L-lysyl-L-alanine(out) = L-lysyl-L-alanine(in)</text>
        <dbReference type="Rhea" id="RHEA:79399"/>
        <dbReference type="ChEBI" id="CHEBI:229954"/>
    </reaction>
</comment>
<keyword evidence="20" id="KW-1133">Transmembrane helix</keyword>
<comment type="catalytic activity">
    <reaction evidence="5">
        <text>L-alpha-aminoacyl-L-histidine(out) = L-alpha-aminoacyl-L-histidine(in)</text>
        <dbReference type="Rhea" id="RHEA:79375"/>
        <dbReference type="ChEBI" id="CHEBI:229967"/>
    </reaction>
</comment>
<comment type="catalytic activity">
    <reaction evidence="6">
        <text>L-lysyl-L-alpha-amino acid(out) = L-lysyl-L-alpha-amino acid(in)</text>
        <dbReference type="Rhea" id="RHEA:79387"/>
        <dbReference type="ChEBI" id="CHEBI:229965"/>
    </reaction>
</comment>
<comment type="catalytic activity">
    <reaction evidence="10">
        <text>L-lysyl-L-lysine(out) = L-lysyl-L-lysine(in)</text>
        <dbReference type="Rhea" id="RHEA:79403"/>
        <dbReference type="ChEBI" id="CHEBI:229956"/>
    </reaction>
</comment>
<evidence type="ECO:0000256" key="3">
    <source>
        <dbReference type="ARBA" id="ARBA00044878"/>
    </source>
</evidence>
<feature type="transmembrane region" description="Helical" evidence="20">
    <location>
        <begin position="351"/>
        <end position="368"/>
    </location>
</feature>
<evidence type="ECO:0000256" key="16">
    <source>
        <dbReference type="ARBA" id="ARBA00045018"/>
    </source>
</evidence>
<evidence type="ECO:0000256" key="12">
    <source>
        <dbReference type="ARBA" id="ARBA00044912"/>
    </source>
</evidence>
<comment type="catalytic activity">
    <reaction evidence="13">
        <text>L-alanyl-L-lysine(out) = L-alanyl-L-lysine(in)</text>
        <dbReference type="Rhea" id="RHEA:79415"/>
        <dbReference type="ChEBI" id="CHEBI:192470"/>
    </reaction>
</comment>
<reference evidence="22" key="1">
    <citation type="submission" date="2020-05" db="EMBL/GenBank/DDBJ databases">
        <title>Mycena genomes resolve the evolution of fungal bioluminescence.</title>
        <authorList>
            <person name="Tsai I.J."/>
        </authorList>
    </citation>
    <scope>NUCLEOTIDE SEQUENCE</scope>
    <source>
        <strain evidence="22">110903Hualien_Pintung</strain>
    </source>
</reference>
<dbReference type="Pfam" id="PF07690">
    <property type="entry name" value="MFS_1"/>
    <property type="match status" value="2"/>
</dbReference>
<feature type="domain" description="Major facilitator superfamily (MFS) profile" evidence="21">
    <location>
        <begin position="68"/>
        <end position="469"/>
    </location>
</feature>
<comment type="catalytic activity">
    <reaction evidence="4">
        <text>L-alpha-aminoacyl-L-arginine(out) = L-alpha-aminoacyl-L-arginine(in)</text>
        <dbReference type="Rhea" id="RHEA:79367"/>
        <dbReference type="ChEBI" id="CHEBI:229968"/>
    </reaction>
</comment>
<evidence type="ECO:0000256" key="17">
    <source>
        <dbReference type="ARBA" id="ARBA00045709"/>
    </source>
</evidence>
<dbReference type="InterPro" id="IPR020846">
    <property type="entry name" value="MFS_dom"/>
</dbReference>
<feature type="transmembrane region" description="Helical" evidence="20">
    <location>
        <begin position="321"/>
        <end position="344"/>
    </location>
</feature>
<evidence type="ECO:0000259" key="21">
    <source>
        <dbReference type="PROSITE" id="PS50850"/>
    </source>
</evidence>
<evidence type="ECO:0000256" key="15">
    <source>
        <dbReference type="ARBA" id="ARBA00044985"/>
    </source>
</evidence>
<evidence type="ECO:0000256" key="11">
    <source>
        <dbReference type="ARBA" id="ARBA00044903"/>
    </source>
</evidence>
<feature type="transmembrane region" description="Helical" evidence="20">
    <location>
        <begin position="446"/>
        <end position="467"/>
    </location>
</feature>
<evidence type="ECO:0000256" key="4">
    <source>
        <dbReference type="ARBA" id="ARBA00044881"/>
    </source>
</evidence>
<dbReference type="PANTHER" id="PTHR23512">
    <property type="entry name" value="MAJOR FACILITATOR SUPERFAMILY DOMAIN-CONTAINING PROTEIN 1"/>
    <property type="match status" value="1"/>
</dbReference>
<dbReference type="EMBL" id="JACAZE010000003">
    <property type="protein sequence ID" value="KAF7319603.1"/>
    <property type="molecule type" value="Genomic_DNA"/>
</dbReference>
<comment type="subunit">
    <text evidence="18">Homodimer. Interacts with lysosomal protein GLMP (via lumenal domain); the interaction starts while both proteins are still in the endoplasmic reticulum and is required for stabilization of MFSD1 in lysosomes but has no direct effect on its targeting to lysosomes or transporter activity.</text>
</comment>
<dbReference type="Gene3D" id="1.20.1250.20">
    <property type="entry name" value="MFS general substrate transporter like domains"/>
    <property type="match status" value="2"/>
</dbReference>
<evidence type="ECO:0000256" key="6">
    <source>
        <dbReference type="ARBA" id="ARBA00044891"/>
    </source>
</evidence>
<dbReference type="OrthoDB" id="424834at2759"/>
<dbReference type="InterPro" id="IPR036259">
    <property type="entry name" value="MFS_trans_sf"/>
</dbReference>
<comment type="catalytic activity">
    <reaction evidence="8">
        <text>L-aspartyl-L-lysine(out) = L-aspartyl-L-lysine(in)</text>
        <dbReference type="Rhea" id="RHEA:79411"/>
        <dbReference type="ChEBI" id="CHEBI:229953"/>
    </reaction>
</comment>
<keyword evidence="23" id="KW-1185">Reference proteome</keyword>
<evidence type="ECO:0000256" key="2">
    <source>
        <dbReference type="ARBA" id="ARBA00044876"/>
    </source>
</evidence>
<comment type="catalytic activity">
    <reaction evidence="9">
        <text>L-arginyl-L-alpha-amino acid(out) = L-arginyl-L-alpha-amino acid(in)</text>
        <dbReference type="Rhea" id="RHEA:79371"/>
        <dbReference type="ChEBI" id="CHEBI:84315"/>
    </reaction>
</comment>
<dbReference type="PROSITE" id="PS50850">
    <property type="entry name" value="MFS"/>
    <property type="match status" value="1"/>
</dbReference>
<evidence type="ECO:0000256" key="1">
    <source>
        <dbReference type="ARBA" id="ARBA00004141"/>
    </source>
</evidence>